<evidence type="ECO:0000256" key="7">
    <source>
        <dbReference type="SAM" id="Coils"/>
    </source>
</evidence>
<proteinExistence type="inferred from homology"/>
<dbReference type="PANTHER" id="PTHR23163:SF8">
    <property type="entry name" value="E3 UBIQUITIN-PROTEIN LIGASE BRE1-LIKE 2"/>
    <property type="match status" value="1"/>
</dbReference>
<comment type="subcellular location">
    <subcellularLocation>
        <location evidence="1 6">Nucleus</location>
    </subcellularLocation>
</comment>
<dbReference type="GO" id="GO:0016567">
    <property type="term" value="P:protein ubiquitination"/>
    <property type="evidence" value="ECO:0007669"/>
    <property type="project" value="UniProtKB-UniRule"/>
</dbReference>
<feature type="coiled-coil region" evidence="7">
    <location>
        <begin position="42"/>
        <end position="76"/>
    </location>
</feature>
<keyword evidence="6 7" id="KW-0175">Coiled coil</keyword>
<evidence type="ECO:0000256" key="6">
    <source>
        <dbReference type="RuleBase" id="RU365038"/>
    </source>
</evidence>
<evidence type="ECO:0000313" key="10">
    <source>
        <dbReference type="Proteomes" id="UP000824120"/>
    </source>
</evidence>
<evidence type="ECO:0000256" key="1">
    <source>
        <dbReference type="ARBA" id="ARBA00004123"/>
    </source>
</evidence>
<keyword evidence="4 6" id="KW-0862">Zinc</keyword>
<organism evidence="9 10">
    <name type="scientific">Solanum commersonii</name>
    <name type="common">Commerson's wild potato</name>
    <name type="synonym">Commerson's nightshade</name>
    <dbReference type="NCBI Taxonomy" id="4109"/>
    <lineage>
        <taxon>Eukaryota</taxon>
        <taxon>Viridiplantae</taxon>
        <taxon>Streptophyta</taxon>
        <taxon>Embryophyta</taxon>
        <taxon>Tracheophyta</taxon>
        <taxon>Spermatophyta</taxon>
        <taxon>Magnoliopsida</taxon>
        <taxon>eudicotyledons</taxon>
        <taxon>Gunneridae</taxon>
        <taxon>Pentapetalae</taxon>
        <taxon>asterids</taxon>
        <taxon>lamiids</taxon>
        <taxon>Solanales</taxon>
        <taxon>Solanaceae</taxon>
        <taxon>Solanoideae</taxon>
        <taxon>Solaneae</taxon>
        <taxon>Solanum</taxon>
    </lineage>
</organism>
<dbReference type="PANTHER" id="PTHR23163">
    <property type="entry name" value="RING FINGER PROTEIN-RELATED"/>
    <property type="match status" value="1"/>
</dbReference>
<dbReference type="InterPro" id="IPR013956">
    <property type="entry name" value="E3_ubiquit_lig_Bre1"/>
</dbReference>
<keyword evidence="6" id="KW-0156">Chromatin regulator</keyword>
<evidence type="ECO:0000256" key="3">
    <source>
        <dbReference type="ARBA" id="ARBA00022771"/>
    </source>
</evidence>
<dbReference type="Proteomes" id="UP000824120">
    <property type="component" value="Chromosome 1"/>
</dbReference>
<keyword evidence="10" id="KW-1185">Reference proteome</keyword>
<evidence type="ECO:0000313" key="9">
    <source>
        <dbReference type="EMBL" id="KAG5628493.1"/>
    </source>
</evidence>
<dbReference type="GO" id="GO:0005634">
    <property type="term" value="C:nucleus"/>
    <property type="evidence" value="ECO:0007669"/>
    <property type="project" value="UniProtKB-SubCell"/>
</dbReference>
<comment type="catalytic activity">
    <reaction evidence="6">
        <text>S-ubiquitinyl-[E2 ubiquitin-conjugating enzyme]-L-cysteine + [acceptor protein]-L-lysine = [E2 ubiquitin-conjugating enzyme]-L-cysteine + N(6)-ubiquitinyl-[acceptor protein]-L-lysine.</text>
        <dbReference type="EC" id="2.3.2.27"/>
    </reaction>
</comment>
<reference evidence="9 10" key="1">
    <citation type="submission" date="2020-09" db="EMBL/GenBank/DDBJ databases">
        <title>De no assembly of potato wild relative species, Solanum commersonii.</title>
        <authorList>
            <person name="Cho K."/>
        </authorList>
    </citation>
    <scope>NUCLEOTIDE SEQUENCE [LARGE SCALE GENOMIC DNA]</scope>
    <source>
        <strain evidence="9">LZ3.2</strain>
        <tissue evidence="9">Leaf</tissue>
    </source>
</reference>
<keyword evidence="2 6" id="KW-0479">Metal-binding</keyword>
<evidence type="ECO:0000256" key="8">
    <source>
        <dbReference type="SAM" id="MobiDB-lite"/>
    </source>
</evidence>
<keyword evidence="6" id="KW-0808">Transferase</keyword>
<keyword evidence="3 6" id="KW-0863">Zinc-finger</keyword>
<accession>A0A9J6AV91</accession>
<evidence type="ECO:0000256" key="5">
    <source>
        <dbReference type="ARBA" id="ARBA00023242"/>
    </source>
</evidence>
<keyword evidence="6" id="KW-0833">Ubl conjugation pathway</keyword>
<protein>
    <recommendedName>
        <fullName evidence="6">E3 ubiquitin protein ligase</fullName>
        <ecNumber evidence="6">2.3.2.27</ecNumber>
    </recommendedName>
</protein>
<dbReference type="GO" id="GO:0061630">
    <property type="term" value="F:ubiquitin protein ligase activity"/>
    <property type="evidence" value="ECO:0007669"/>
    <property type="project" value="UniProtKB-EC"/>
</dbReference>
<comment type="caution">
    <text evidence="9">The sequence shown here is derived from an EMBL/GenBank/DDBJ whole genome shotgun (WGS) entry which is preliminary data.</text>
</comment>
<comment type="pathway">
    <text evidence="6">Protein modification; protein ubiquitination.</text>
</comment>
<sequence>MENSTAASDEPQKKRPHLNSVFSSPTMARHSKTSSDNKDVDAAVLQHQNQKLVQQLDAQKHKLHDLEANIKELRDKQASYDDFLVTLNRIWNQLDDDLIILGARSMADQISLQSLDHQDYSGGSIPSCPMEEIFLCRVLKTNAIPGNANDVSIVNIREALDLRHSSTLELMKSLENAIDAQRIKTENFAHLLEGKTSAEDAVIILSKIDDMMKEEANYLHQVIDVLHLKHKEYADAIEACNQRQSADQSELKAS</sequence>
<dbReference type="EMBL" id="JACXVP010000001">
    <property type="protein sequence ID" value="KAG5628493.1"/>
    <property type="molecule type" value="Genomic_DNA"/>
</dbReference>
<dbReference type="GO" id="GO:0008270">
    <property type="term" value="F:zinc ion binding"/>
    <property type="evidence" value="ECO:0007669"/>
    <property type="project" value="UniProtKB-KW"/>
</dbReference>
<feature type="region of interest" description="Disordered" evidence="8">
    <location>
        <begin position="1"/>
        <end position="39"/>
    </location>
</feature>
<dbReference type="AlphaFoldDB" id="A0A9J6AV91"/>
<evidence type="ECO:0000256" key="2">
    <source>
        <dbReference type="ARBA" id="ARBA00022723"/>
    </source>
</evidence>
<dbReference type="OrthoDB" id="10266039at2759"/>
<dbReference type="GO" id="GO:0006325">
    <property type="term" value="P:chromatin organization"/>
    <property type="evidence" value="ECO:0007669"/>
    <property type="project" value="UniProtKB-KW"/>
</dbReference>
<gene>
    <name evidence="9" type="ORF">H5410_000210</name>
</gene>
<evidence type="ECO:0000256" key="4">
    <source>
        <dbReference type="ARBA" id="ARBA00022833"/>
    </source>
</evidence>
<keyword evidence="5 6" id="KW-0539">Nucleus</keyword>
<dbReference type="GO" id="GO:0033503">
    <property type="term" value="C:HULC complex"/>
    <property type="evidence" value="ECO:0007669"/>
    <property type="project" value="TreeGrafter"/>
</dbReference>
<name>A0A9J6AV91_SOLCO</name>
<comment type="similarity">
    <text evidence="6">Belongs to the BRE1 family.</text>
</comment>
<dbReference type="EC" id="2.3.2.27" evidence="6"/>